<protein>
    <submittedName>
        <fullName evidence="1">DNA polymerase zeta</fullName>
        <ecNumber evidence="1">2.7.7.7</ecNumber>
    </submittedName>
</protein>
<proteinExistence type="predicted"/>
<comment type="caution">
    <text evidence="1">The sequence shown here is derived from an EMBL/GenBank/DDBJ whole genome shotgun (WGS) entry which is preliminary data.</text>
</comment>
<name>A0ACC1K7K2_9FUNG</name>
<evidence type="ECO:0000313" key="1">
    <source>
        <dbReference type="EMBL" id="KAJ2774874.1"/>
    </source>
</evidence>
<keyword evidence="1" id="KW-0548">Nucleotidyltransferase</keyword>
<keyword evidence="1" id="KW-0808">Transferase</keyword>
<reference evidence="1" key="1">
    <citation type="submission" date="2022-07" db="EMBL/GenBank/DDBJ databases">
        <title>Phylogenomic reconstructions and comparative analyses of Kickxellomycotina fungi.</title>
        <authorList>
            <person name="Reynolds N.K."/>
            <person name="Stajich J.E."/>
            <person name="Barry K."/>
            <person name="Grigoriev I.V."/>
            <person name="Crous P."/>
            <person name="Smith M.E."/>
        </authorList>
    </citation>
    <scope>NUCLEOTIDE SEQUENCE</scope>
    <source>
        <strain evidence="1">CBS 109366</strain>
    </source>
</reference>
<dbReference type="Proteomes" id="UP001140234">
    <property type="component" value="Unassembled WGS sequence"/>
</dbReference>
<sequence>MLSIDSYQAPPTAKDRALNAPFNIFDAPLARVPVIRVFGATGSGQRVCLHVHQVWPHMHVRYRGPSELGAVRAFGRELGHGLNRALGLALQDPSGIFVAAVVPVKGIPFYGYSASYEPFLKIQFANPGVVARASSLLAAGAVMGRRFDVFESHLPYTLQFLVDFNLYGMGWIHMESVRFRSPLPEQAAVAETATQATLFTDSSVAAEHRWVPQGVPSYLVTPAPPERMSCCELEADTTAAAIINRRFVRERRIHNQAHAGLQCALAQDDGDEMQRPDGPDPSRHDRVGSEGGGDSGSEMYSDLGDIDGEGIWLDIEDEAAKDVVLSERASVPQLDGAGDDMRGPEARAPRHAGKRASVLGKLTQRPMAVQTGAGAAHREFQLTIPPPAPADKDVPMSCMSLEVLARCGGGVLPDPKLDSVALIVASYAPRGAWAGTGSAGCLSAVWTCGASAGTVRVGLSSHIKQTHVADEEAMFQHLAEWVRRTDPDILCGYEVQKGSWGYLVERAAHAYGMQLDSALSRITHRPHPRGAGPFSSPRTRDGWGYRKNTAVKVAGRHVLNVWRLMRSELSLTSYTFERVVRELLGEQQPHHAPSVLAGWLDSGVAVARIRALQYVLCRSQTVLRILDKAGIVTRAAEFARVIGIDFYSVLTRGSQLRVESLMARIAHPELFVLASPTREQVSQQRAAECLPLVLEPQSGYYTDPVVVLDFQSLYPSVMIAYNYCYSTCLGPLVETATRDAGSSGAGPARRLGFTSVAVPPGVLASLEGHIHVSPNGMMFVKPSVRKGLLGRMLQEILESRVMLKGAMAQWGADNADLHRTLDSWQLGLKLIANVTYGYTGASFSGRMPCVEIADAIVQSGREILEGAIRLIHSRHAEWGGRVVYGDTDSIFVHLPGRSRQSAFRIGREICKAVTALNPAPVTLKFEKVYQPCVLQTKKRYVGWMFASEGQAEPLLDAKGIELIRRDGCVAAQRILEGTIDALFGSNDLSLVKRYVLDQVVRVLQGEVPIHELVIAKEARMQTYSGRMLPAHAKVAADGMAHDRRAEPEHGERVPYIVVGRGPRARLLDRAVPPQALLDQPHLQPDYLYYVDKQIAPALDRILGLVGVDVRSWISGMPHRPRPRPRPRLWCAATDGQSSSESSDDSAHSGTAGAGGRTGPSHTYRRLFRSRICAICEQVMPPGAAARVSPVCSTCVADAGAAARAGAERMGVGRQLRAAADECAACAGGPRPSALDAARQCTCVDCPALFQRAALGRRAAETGFGERVFDLKLLPAPNGHLLVACSMDSTTKVYDTRRILEAASSAGVFGGTARAVADTVLECGDSCVRTFIAHAGAVKRIATIPDAPSELLTCSEDGTVRHFDIRERPPATHSGPRRRASDGRVVADYRDIGAEVHALDTNPFRPAVFAAGGSLTSIMVHDRRFPVASAAGPGGHTLRSTNWTGDRCVVRLRRNKSESMGNVFEQLSEEVVTGLRFSRDKPDVVVGSWCYDHAYLFDLRQSSTYTHATSDGESSIGRVHTLEPAGKGARRALKRARTASQSAPRRPQQSPQAFGRGASLGIRILTRESAPHMYLSSSDGEGDGGDERAGSAESADRGEGAGSGSEASLSPSSGSKYRLCGLATNAQNLQAPFDSAIRSSDAALELSQISIPAHYNRLLLAWDGARLAAMQFILELLPLVAHPPAPQPEEAANDGDGDGDGDNDEPVQGRLRAEFGDMVHRMREVLEKMRTQWRLVGSRAAAIRGLCELMSGVGRGSGDATAACLVHSNEAFLGVSGERAAKLGQAAAQILALFERGSALFEPELPEDMDAANCASVLSGMARRWRALSMGSQSDDSEGLAMFSGGLFQHCGDAADSPPGYLWHRRLGHSDGNVLRASHALAESDVEELPMLPLADAHPSDVEDGESAEQLLLSDSQSTGGWPRRTRELVPDVWSAESMYSSSSESDPDTGAGRGTGNGCRPVPVVLPSRRYMGHCSFQTIKDVNFVFGGYVASGSDDGCLFLWDRHTMDIVQIIRGDSEIVNIVEGHPALPVVAVSGIDSEVQIFHLAQGGPSAAHRRNFPVVRPAHTQAAGLQDIAACEACADMVYHPDPYRHELEQAGHAPLPPGFDAAAFVQDIQLPFPAASTSMVARAEQIVRRNEDMRTSGLAHSVLTRQILSNLMFENGAVDSDDTSGSSDDTSGSSNDTSGSSNDTSGSSDDTSGSSSSESGGDSSSYDTGGEP</sequence>
<gene>
    <name evidence="1" type="primary">REV3</name>
    <name evidence="1" type="ORF">IWQ57_000625</name>
</gene>
<organism evidence="1 2">
    <name type="scientific">Coemansia nantahalensis</name>
    <dbReference type="NCBI Taxonomy" id="2789366"/>
    <lineage>
        <taxon>Eukaryota</taxon>
        <taxon>Fungi</taxon>
        <taxon>Fungi incertae sedis</taxon>
        <taxon>Zoopagomycota</taxon>
        <taxon>Kickxellomycotina</taxon>
        <taxon>Kickxellomycetes</taxon>
        <taxon>Kickxellales</taxon>
        <taxon>Kickxellaceae</taxon>
        <taxon>Coemansia</taxon>
    </lineage>
</organism>
<keyword evidence="2" id="KW-1185">Reference proteome</keyword>
<dbReference type="EMBL" id="JANBUJ010000057">
    <property type="protein sequence ID" value="KAJ2774874.1"/>
    <property type="molecule type" value="Genomic_DNA"/>
</dbReference>
<dbReference type="EC" id="2.7.7.7" evidence="1"/>
<evidence type="ECO:0000313" key="2">
    <source>
        <dbReference type="Proteomes" id="UP001140234"/>
    </source>
</evidence>
<accession>A0ACC1K7K2</accession>